<evidence type="ECO:0000313" key="1">
    <source>
        <dbReference type="EMBL" id="KAI3701772.1"/>
    </source>
</evidence>
<name>A0ACB8ZW51_ARCLA</name>
<accession>A0ACB8ZW51</accession>
<comment type="caution">
    <text evidence="1">The sequence shown here is derived from an EMBL/GenBank/DDBJ whole genome shotgun (WGS) entry which is preliminary data.</text>
</comment>
<protein>
    <submittedName>
        <fullName evidence="1">Uncharacterized protein</fullName>
    </submittedName>
</protein>
<dbReference type="EMBL" id="CM042055">
    <property type="protein sequence ID" value="KAI3701772.1"/>
    <property type="molecule type" value="Genomic_DNA"/>
</dbReference>
<gene>
    <name evidence="1" type="ORF">L6452_27104</name>
</gene>
<organism evidence="1 2">
    <name type="scientific">Arctium lappa</name>
    <name type="common">Greater burdock</name>
    <name type="synonym">Lappa major</name>
    <dbReference type="NCBI Taxonomy" id="4217"/>
    <lineage>
        <taxon>Eukaryota</taxon>
        <taxon>Viridiplantae</taxon>
        <taxon>Streptophyta</taxon>
        <taxon>Embryophyta</taxon>
        <taxon>Tracheophyta</taxon>
        <taxon>Spermatophyta</taxon>
        <taxon>Magnoliopsida</taxon>
        <taxon>eudicotyledons</taxon>
        <taxon>Gunneridae</taxon>
        <taxon>Pentapetalae</taxon>
        <taxon>asterids</taxon>
        <taxon>campanulids</taxon>
        <taxon>Asterales</taxon>
        <taxon>Asteraceae</taxon>
        <taxon>Carduoideae</taxon>
        <taxon>Cardueae</taxon>
        <taxon>Arctiinae</taxon>
        <taxon>Arctium</taxon>
    </lineage>
</organism>
<evidence type="ECO:0000313" key="2">
    <source>
        <dbReference type="Proteomes" id="UP001055879"/>
    </source>
</evidence>
<keyword evidence="2" id="KW-1185">Reference proteome</keyword>
<reference evidence="2" key="1">
    <citation type="journal article" date="2022" name="Mol. Ecol. Resour.">
        <title>The genomes of chicory, endive, great burdock and yacon provide insights into Asteraceae palaeo-polyploidization history and plant inulin production.</title>
        <authorList>
            <person name="Fan W."/>
            <person name="Wang S."/>
            <person name="Wang H."/>
            <person name="Wang A."/>
            <person name="Jiang F."/>
            <person name="Liu H."/>
            <person name="Zhao H."/>
            <person name="Xu D."/>
            <person name="Zhang Y."/>
        </authorList>
    </citation>
    <scope>NUCLEOTIDE SEQUENCE [LARGE SCALE GENOMIC DNA]</scope>
    <source>
        <strain evidence="2">cv. Niubang</strain>
    </source>
</reference>
<reference evidence="1 2" key="2">
    <citation type="journal article" date="2022" name="Mol. Ecol. Resour.">
        <title>The genomes of chicory, endive, great burdock and yacon provide insights into Asteraceae paleo-polyploidization history and plant inulin production.</title>
        <authorList>
            <person name="Fan W."/>
            <person name="Wang S."/>
            <person name="Wang H."/>
            <person name="Wang A."/>
            <person name="Jiang F."/>
            <person name="Liu H."/>
            <person name="Zhao H."/>
            <person name="Xu D."/>
            <person name="Zhang Y."/>
        </authorList>
    </citation>
    <scope>NUCLEOTIDE SEQUENCE [LARGE SCALE GENOMIC DNA]</scope>
    <source>
        <strain evidence="2">cv. Niubang</strain>
    </source>
</reference>
<proteinExistence type="predicted"/>
<dbReference type="Proteomes" id="UP001055879">
    <property type="component" value="Linkage Group LG09"/>
</dbReference>
<sequence>MDHNMRRAWPQPGVKRSIEVNRVSTQEGSGLRPISIDRYEGLVLYRGTRFSPTLDAGFTPSRKRVSVENRVSPKHGNGSQ</sequence>